<evidence type="ECO:0000256" key="1">
    <source>
        <dbReference type="ARBA" id="ARBA00000971"/>
    </source>
</evidence>
<keyword evidence="4 5" id="KW-0413">Isomerase</keyword>
<dbReference type="Pfam" id="PF00254">
    <property type="entry name" value="FKBP_C"/>
    <property type="match status" value="1"/>
</dbReference>
<protein>
    <recommendedName>
        <fullName evidence="6">Peptidyl-prolyl cis-trans isomerase</fullName>
        <ecNumber evidence="6">5.2.1.8</ecNumber>
    </recommendedName>
</protein>
<evidence type="ECO:0000313" key="9">
    <source>
        <dbReference type="Proteomes" id="UP000016648"/>
    </source>
</evidence>
<dbReference type="SUPFAM" id="SSF54534">
    <property type="entry name" value="FKBP-like"/>
    <property type="match status" value="1"/>
</dbReference>
<reference evidence="8 9" key="1">
    <citation type="submission" date="2013-08" db="EMBL/GenBank/DDBJ databases">
        <authorList>
            <person name="Durkin A.S."/>
            <person name="Haft D.R."/>
            <person name="McCorrison J."/>
            <person name="Torralba M."/>
            <person name="Gillis M."/>
            <person name="Haft D.H."/>
            <person name="Methe B."/>
            <person name="Sutton G."/>
            <person name="Nelson K.E."/>
        </authorList>
    </citation>
    <scope>NUCLEOTIDE SEQUENCE [LARGE SCALE GENOMIC DNA]</scope>
    <source>
        <strain evidence="8 9">F0067</strain>
    </source>
</reference>
<dbReference type="AlphaFoldDB" id="U2QBZ9"/>
<dbReference type="PATRIC" id="fig|1115809.3.peg.1774"/>
<keyword evidence="9" id="KW-1185">Reference proteome</keyword>
<dbReference type="Gene3D" id="3.10.50.40">
    <property type="match status" value="1"/>
</dbReference>
<comment type="caution">
    <text evidence="8">The sequence shown here is derived from an EMBL/GenBank/DDBJ whole genome shotgun (WGS) entry which is preliminary data.</text>
</comment>
<dbReference type="InterPro" id="IPR046357">
    <property type="entry name" value="PPIase_dom_sf"/>
</dbReference>
<keyword evidence="3 5" id="KW-0697">Rotamase</keyword>
<feature type="domain" description="PPIase FKBP-type" evidence="7">
    <location>
        <begin position="115"/>
        <end position="212"/>
    </location>
</feature>
<evidence type="ECO:0000259" key="7">
    <source>
        <dbReference type="PROSITE" id="PS50059"/>
    </source>
</evidence>
<proteinExistence type="inferred from homology"/>
<evidence type="ECO:0000256" key="5">
    <source>
        <dbReference type="PROSITE-ProRule" id="PRU00277"/>
    </source>
</evidence>
<dbReference type="GO" id="GO:0003755">
    <property type="term" value="F:peptidyl-prolyl cis-trans isomerase activity"/>
    <property type="evidence" value="ECO:0007669"/>
    <property type="project" value="UniProtKB-UniRule"/>
</dbReference>
<dbReference type="InterPro" id="IPR001179">
    <property type="entry name" value="PPIase_FKBP_dom"/>
</dbReference>
<dbReference type="EMBL" id="AWEY01000032">
    <property type="protein sequence ID" value="ERK38838.1"/>
    <property type="molecule type" value="Genomic_DNA"/>
</dbReference>
<dbReference type="PANTHER" id="PTHR43811:SF19">
    <property type="entry name" value="39 KDA FK506-BINDING NUCLEAR PROTEIN"/>
    <property type="match status" value="1"/>
</dbReference>
<accession>U2QBZ9</accession>
<dbReference type="Proteomes" id="UP000016648">
    <property type="component" value="Unassembled WGS sequence"/>
</dbReference>
<comment type="similarity">
    <text evidence="2 6">Belongs to the FKBP-type PPIase family.</text>
</comment>
<evidence type="ECO:0000313" key="8">
    <source>
        <dbReference type="EMBL" id="ERK38838.1"/>
    </source>
</evidence>
<dbReference type="PANTHER" id="PTHR43811">
    <property type="entry name" value="FKBP-TYPE PEPTIDYL-PROLYL CIS-TRANS ISOMERASE FKPA"/>
    <property type="match status" value="1"/>
</dbReference>
<gene>
    <name evidence="8" type="ORF">HMPREF9135_0766</name>
</gene>
<organism evidence="8 9">
    <name type="scientific">Segatella baroniae F0067</name>
    <dbReference type="NCBI Taxonomy" id="1115809"/>
    <lineage>
        <taxon>Bacteria</taxon>
        <taxon>Pseudomonadati</taxon>
        <taxon>Bacteroidota</taxon>
        <taxon>Bacteroidia</taxon>
        <taxon>Bacteroidales</taxon>
        <taxon>Prevotellaceae</taxon>
        <taxon>Segatella</taxon>
    </lineage>
</organism>
<comment type="catalytic activity">
    <reaction evidence="1 5 6">
        <text>[protein]-peptidylproline (omega=180) = [protein]-peptidylproline (omega=0)</text>
        <dbReference type="Rhea" id="RHEA:16237"/>
        <dbReference type="Rhea" id="RHEA-COMP:10747"/>
        <dbReference type="Rhea" id="RHEA-COMP:10748"/>
        <dbReference type="ChEBI" id="CHEBI:83833"/>
        <dbReference type="ChEBI" id="CHEBI:83834"/>
        <dbReference type="EC" id="5.2.1.8"/>
    </reaction>
</comment>
<sequence length="234" mass="25759">MNLNTNHHPIMAALSKLHGTLTPSVLSILLLAGVLMTACKEDDGNTDEYANWQEVNDRYINNLQTTVDQRIAAGDKSWKKIRKWSLEEAVATEASQYVYVHVLTEGQGSGCPLLTDSVKLNYRGRLLPTTAHPSGYVFDQSYTGDLDNTAMPAKFAVSGSVIDGFTTALMQMHIGDVWEVYIPYQLAYGSRAKGSLPAYSTLVFTMNLKAYYRAGQTVPETRGAQAAAGQWVER</sequence>
<name>U2QBZ9_9BACT</name>
<dbReference type="EC" id="5.2.1.8" evidence="6"/>
<evidence type="ECO:0000256" key="2">
    <source>
        <dbReference type="ARBA" id="ARBA00006577"/>
    </source>
</evidence>
<dbReference type="PROSITE" id="PS50059">
    <property type="entry name" value="FKBP_PPIASE"/>
    <property type="match status" value="1"/>
</dbReference>
<evidence type="ECO:0000256" key="3">
    <source>
        <dbReference type="ARBA" id="ARBA00023110"/>
    </source>
</evidence>
<evidence type="ECO:0000256" key="4">
    <source>
        <dbReference type="ARBA" id="ARBA00023235"/>
    </source>
</evidence>
<evidence type="ECO:0000256" key="6">
    <source>
        <dbReference type="RuleBase" id="RU003915"/>
    </source>
</evidence>